<dbReference type="AlphaFoldDB" id="A0A3B1DGI2"/>
<dbReference type="Pfam" id="PF05239">
    <property type="entry name" value="PRC"/>
    <property type="match status" value="1"/>
</dbReference>
<feature type="domain" description="PRC-barrel" evidence="1">
    <location>
        <begin position="20"/>
        <end position="82"/>
    </location>
</feature>
<sequence>MSSGRLVLVTENIHKLRQQDRIIGCYLYDEFDEAVSRVEALMVENGTLLPRYLLITLGGALNVRGKKILLPVEHCQSVDLGKVKTSWRRESLLKAPTAHDPHNPTMAEEERILDYFDLKPYWSHEPAEGTQGDPDT</sequence>
<dbReference type="EMBL" id="UOGG01000130">
    <property type="protein sequence ID" value="VAX30825.1"/>
    <property type="molecule type" value="Genomic_DNA"/>
</dbReference>
<dbReference type="Gene3D" id="3.90.50.10">
    <property type="entry name" value="Photosynthetic Reaction Center, subunit H, domain 2"/>
    <property type="match status" value="1"/>
</dbReference>
<name>A0A3B1DGI2_9ZZZZ</name>
<accession>A0A3B1DGI2</accession>
<dbReference type="SUPFAM" id="SSF50346">
    <property type="entry name" value="PRC-barrel domain"/>
    <property type="match status" value="1"/>
</dbReference>
<organism evidence="2">
    <name type="scientific">hydrothermal vent metagenome</name>
    <dbReference type="NCBI Taxonomy" id="652676"/>
    <lineage>
        <taxon>unclassified sequences</taxon>
        <taxon>metagenomes</taxon>
        <taxon>ecological metagenomes</taxon>
    </lineage>
</organism>
<gene>
    <name evidence="2" type="ORF">MNBD_NITROSPINAE05-876</name>
</gene>
<protein>
    <recommendedName>
        <fullName evidence="1">PRC-barrel domain-containing protein</fullName>
    </recommendedName>
</protein>
<evidence type="ECO:0000259" key="1">
    <source>
        <dbReference type="Pfam" id="PF05239"/>
    </source>
</evidence>
<dbReference type="GO" id="GO:0019684">
    <property type="term" value="P:photosynthesis, light reaction"/>
    <property type="evidence" value="ECO:0007669"/>
    <property type="project" value="InterPro"/>
</dbReference>
<evidence type="ECO:0000313" key="2">
    <source>
        <dbReference type="EMBL" id="VAX30825.1"/>
    </source>
</evidence>
<proteinExistence type="predicted"/>
<reference evidence="2" key="1">
    <citation type="submission" date="2018-06" db="EMBL/GenBank/DDBJ databases">
        <authorList>
            <person name="Zhirakovskaya E."/>
        </authorList>
    </citation>
    <scope>NUCLEOTIDE SEQUENCE</scope>
</reference>
<dbReference type="GO" id="GO:0030077">
    <property type="term" value="C:plasma membrane light-harvesting complex"/>
    <property type="evidence" value="ECO:0007669"/>
    <property type="project" value="InterPro"/>
</dbReference>
<dbReference type="InterPro" id="IPR011033">
    <property type="entry name" value="PRC_barrel-like_sf"/>
</dbReference>
<dbReference type="InterPro" id="IPR027275">
    <property type="entry name" value="PRC-brl_dom"/>
</dbReference>
<dbReference type="InterPro" id="IPR014747">
    <property type="entry name" value="Bac_photo_RC_H_C"/>
</dbReference>